<accession>A0A087FZ79</accession>
<keyword evidence="1" id="KW-0732">Signal</keyword>
<keyword evidence="3" id="KW-1185">Reference proteome</keyword>
<organism evidence="2 3">
    <name type="scientific">Arabis alpina</name>
    <name type="common">Alpine rock-cress</name>
    <dbReference type="NCBI Taxonomy" id="50452"/>
    <lineage>
        <taxon>Eukaryota</taxon>
        <taxon>Viridiplantae</taxon>
        <taxon>Streptophyta</taxon>
        <taxon>Embryophyta</taxon>
        <taxon>Tracheophyta</taxon>
        <taxon>Spermatophyta</taxon>
        <taxon>Magnoliopsida</taxon>
        <taxon>eudicotyledons</taxon>
        <taxon>Gunneridae</taxon>
        <taxon>Pentapetalae</taxon>
        <taxon>rosids</taxon>
        <taxon>malvids</taxon>
        <taxon>Brassicales</taxon>
        <taxon>Brassicaceae</taxon>
        <taxon>Arabideae</taxon>
        <taxon>Arabis</taxon>
    </lineage>
</organism>
<evidence type="ECO:0000256" key="1">
    <source>
        <dbReference type="SAM" id="SignalP"/>
    </source>
</evidence>
<evidence type="ECO:0008006" key="4">
    <source>
        <dbReference type="Google" id="ProtNLM"/>
    </source>
</evidence>
<protein>
    <recommendedName>
        <fullName evidence="4">Secreted protein</fullName>
    </recommendedName>
</protein>
<dbReference type="AlphaFoldDB" id="A0A087FZ79"/>
<dbReference type="Gramene" id="KFK22931">
    <property type="protein sequence ID" value="KFK22931"/>
    <property type="gene ID" value="AALP_AAs51418U000200"/>
</dbReference>
<dbReference type="EMBL" id="KL984047">
    <property type="protein sequence ID" value="KFK22931.1"/>
    <property type="molecule type" value="Genomic_DNA"/>
</dbReference>
<reference evidence="3" key="1">
    <citation type="journal article" date="2015" name="Nat. Plants">
        <title>Genome expansion of Arabis alpina linked with retrotransposition and reduced symmetric DNA methylation.</title>
        <authorList>
            <person name="Willing E.M."/>
            <person name="Rawat V."/>
            <person name="Mandakova T."/>
            <person name="Maumus F."/>
            <person name="James G.V."/>
            <person name="Nordstroem K.J."/>
            <person name="Becker C."/>
            <person name="Warthmann N."/>
            <person name="Chica C."/>
            <person name="Szarzynska B."/>
            <person name="Zytnicki M."/>
            <person name="Albani M.C."/>
            <person name="Kiefer C."/>
            <person name="Bergonzi S."/>
            <person name="Castaings L."/>
            <person name="Mateos J.L."/>
            <person name="Berns M.C."/>
            <person name="Bujdoso N."/>
            <person name="Piofczyk T."/>
            <person name="de Lorenzo L."/>
            <person name="Barrero-Sicilia C."/>
            <person name="Mateos I."/>
            <person name="Piednoel M."/>
            <person name="Hagmann J."/>
            <person name="Chen-Min-Tao R."/>
            <person name="Iglesias-Fernandez R."/>
            <person name="Schuster S.C."/>
            <person name="Alonso-Blanco C."/>
            <person name="Roudier F."/>
            <person name="Carbonero P."/>
            <person name="Paz-Ares J."/>
            <person name="Davis S.J."/>
            <person name="Pecinka A."/>
            <person name="Quesneville H."/>
            <person name="Colot V."/>
            <person name="Lysak M.A."/>
            <person name="Weigel D."/>
            <person name="Coupland G."/>
            <person name="Schneeberger K."/>
        </authorList>
    </citation>
    <scope>NUCLEOTIDE SEQUENCE [LARGE SCALE GENOMIC DNA]</scope>
    <source>
        <strain evidence="3">cv. Pajares</strain>
    </source>
</reference>
<evidence type="ECO:0000313" key="3">
    <source>
        <dbReference type="Proteomes" id="UP000029120"/>
    </source>
</evidence>
<proteinExistence type="predicted"/>
<evidence type="ECO:0000313" key="2">
    <source>
        <dbReference type="EMBL" id="KFK22931.1"/>
    </source>
</evidence>
<dbReference type="Proteomes" id="UP000029120">
    <property type="component" value="Unassembled WGS sequence"/>
</dbReference>
<feature type="signal peptide" evidence="1">
    <location>
        <begin position="1"/>
        <end position="21"/>
    </location>
</feature>
<sequence>MPFRTVIVLLISYILPSIITATPLPPSSRLLLSLPRLPRSSDKGRGVGSHWDVQGTLELHESFDGISCSVFGVFHTQIPEHRALPHHPFLA</sequence>
<gene>
    <name evidence="2" type="ORF">AALP_AAs51418U000200</name>
</gene>
<feature type="chain" id="PRO_5001821475" description="Secreted protein" evidence="1">
    <location>
        <begin position="22"/>
        <end position="91"/>
    </location>
</feature>
<name>A0A087FZ79_ARAAL</name>